<dbReference type="AlphaFoldDB" id="A0AA96WBF2"/>
<gene>
    <name evidence="1" type="ORF">HJG54_03225</name>
</gene>
<organism evidence="1">
    <name type="scientific">Leptolyngbya sp. NK1-12</name>
    <dbReference type="NCBI Taxonomy" id="2547451"/>
    <lineage>
        <taxon>Bacteria</taxon>
        <taxon>Bacillati</taxon>
        <taxon>Cyanobacteriota</taxon>
        <taxon>Cyanophyceae</taxon>
        <taxon>Leptolyngbyales</taxon>
        <taxon>Leptolyngbyaceae</taxon>
        <taxon>Leptolyngbya group</taxon>
        <taxon>Leptolyngbya</taxon>
    </lineage>
</organism>
<reference evidence="1" key="1">
    <citation type="submission" date="2020-05" db="EMBL/GenBank/DDBJ databases">
        <authorList>
            <person name="Zhu T."/>
            <person name="Keshari N."/>
            <person name="Lu X."/>
        </authorList>
    </citation>
    <scope>NUCLEOTIDE SEQUENCE</scope>
    <source>
        <strain evidence="1">NK1-12</strain>
    </source>
</reference>
<dbReference type="RefSeq" id="WP_316433335.1">
    <property type="nucleotide sequence ID" value="NZ_CP053586.1"/>
</dbReference>
<dbReference type="EMBL" id="CP053586">
    <property type="protein sequence ID" value="WNZ21973.1"/>
    <property type="molecule type" value="Genomic_DNA"/>
</dbReference>
<sequence length="87" mass="9573">MIDWDEAFEYLPGLTVELKSRPGVVDTVVGYDLTMVPPIWLKNDPCPRYPHELRVVSRSSVQACSLNADVASNQNQAGSNAGLLSIR</sequence>
<evidence type="ECO:0000313" key="1">
    <source>
        <dbReference type="EMBL" id="WNZ21973.1"/>
    </source>
</evidence>
<protein>
    <submittedName>
        <fullName evidence="1">Uncharacterized protein</fullName>
    </submittedName>
</protein>
<name>A0AA96WBF2_9CYAN</name>
<accession>A0AA96WBF2</accession>
<proteinExistence type="predicted"/>